<organism evidence="1 2">
    <name type="scientific">Melastoma candidum</name>
    <dbReference type="NCBI Taxonomy" id="119954"/>
    <lineage>
        <taxon>Eukaryota</taxon>
        <taxon>Viridiplantae</taxon>
        <taxon>Streptophyta</taxon>
        <taxon>Embryophyta</taxon>
        <taxon>Tracheophyta</taxon>
        <taxon>Spermatophyta</taxon>
        <taxon>Magnoliopsida</taxon>
        <taxon>eudicotyledons</taxon>
        <taxon>Gunneridae</taxon>
        <taxon>Pentapetalae</taxon>
        <taxon>rosids</taxon>
        <taxon>malvids</taxon>
        <taxon>Myrtales</taxon>
        <taxon>Melastomataceae</taxon>
        <taxon>Melastomatoideae</taxon>
        <taxon>Melastomateae</taxon>
        <taxon>Melastoma</taxon>
    </lineage>
</organism>
<reference evidence="2" key="1">
    <citation type="journal article" date="2023" name="Front. Plant Sci.">
        <title>Chromosomal-level genome assembly of Melastoma candidum provides insights into trichome evolution.</title>
        <authorList>
            <person name="Zhong Y."/>
            <person name="Wu W."/>
            <person name="Sun C."/>
            <person name="Zou P."/>
            <person name="Liu Y."/>
            <person name="Dai S."/>
            <person name="Zhou R."/>
        </authorList>
    </citation>
    <scope>NUCLEOTIDE SEQUENCE [LARGE SCALE GENOMIC DNA]</scope>
</reference>
<accession>A0ACB9N2N4</accession>
<name>A0ACB9N2N4_9MYRT</name>
<dbReference type="EMBL" id="CM042887">
    <property type="protein sequence ID" value="KAI4330712.1"/>
    <property type="molecule type" value="Genomic_DNA"/>
</dbReference>
<keyword evidence="2" id="KW-1185">Reference proteome</keyword>
<gene>
    <name evidence="1" type="ORF">MLD38_028972</name>
</gene>
<dbReference type="Proteomes" id="UP001057402">
    <property type="component" value="Chromosome 8"/>
</dbReference>
<evidence type="ECO:0000313" key="2">
    <source>
        <dbReference type="Proteomes" id="UP001057402"/>
    </source>
</evidence>
<proteinExistence type="predicted"/>
<evidence type="ECO:0000313" key="1">
    <source>
        <dbReference type="EMBL" id="KAI4330712.1"/>
    </source>
</evidence>
<sequence length="106" mass="11357">MAETDCWGLVNGVWLKVVADVDTKVTVAHPGGGTKAELVAGTTVARPDGGMLAEIGCRNYGCSSRRWSTGGVWLPELRLLTLVVETKTKEPLRVLPGRGFYLKSKG</sequence>
<comment type="caution">
    <text evidence="1">The sequence shown here is derived from an EMBL/GenBank/DDBJ whole genome shotgun (WGS) entry which is preliminary data.</text>
</comment>
<protein>
    <submittedName>
        <fullName evidence="1">Uncharacterized protein</fullName>
    </submittedName>
</protein>